<dbReference type="InterPro" id="IPR040079">
    <property type="entry name" value="Glutathione_S-Trfase"/>
</dbReference>
<dbReference type="Proteomes" id="UP001318040">
    <property type="component" value="Chromosome 5"/>
</dbReference>
<evidence type="ECO:0000313" key="11">
    <source>
        <dbReference type="RefSeq" id="XP_032803128.1"/>
    </source>
</evidence>
<dbReference type="InterPro" id="IPR004045">
    <property type="entry name" value="Glutathione_S-Trfase_N"/>
</dbReference>
<evidence type="ECO:0000259" key="9">
    <source>
        <dbReference type="PROSITE" id="PS50405"/>
    </source>
</evidence>
<dbReference type="FunFam" id="3.40.30.10:FF:000176">
    <property type="entry name" value="Glutathione S-transferase theta-1"/>
    <property type="match status" value="1"/>
</dbReference>
<comment type="subunit">
    <text evidence="3">Homodimer.</text>
</comment>
<keyword evidence="5" id="KW-0963">Cytoplasm</keyword>
<dbReference type="PANTHER" id="PTHR43917:SF9">
    <property type="entry name" value="GLUTATHIONE S-TRANSFERASE THETA-1"/>
    <property type="match status" value="1"/>
</dbReference>
<dbReference type="AlphaFoldDB" id="A0AAJ7SPA7"/>
<evidence type="ECO:0000256" key="5">
    <source>
        <dbReference type="ARBA" id="ARBA00022490"/>
    </source>
</evidence>
<dbReference type="InterPro" id="IPR004046">
    <property type="entry name" value="GST_C"/>
</dbReference>
<dbReference type="InterPro" id="IPR010987">
    <property type="entry name" value="Glutathione-S-Trfase_C-like"/>
</dbReference>
<dbReference type="CDD" id="cd03183">
    <property type="entry name" value="GST_C_Theta"/>
    <property type="match status" value="1"/>
</dbReference>
<accession>A0AAJ7SPA7</accession>
<feature type="domain" description="GST C-terminal" evidence="9">
    <location>
        <begin position="90"/>
        <end position="227"/>
    </location>
</feature>
<dbReference type="SUPFAM" id="SSF47616">
    <property type="entry name" value="GST C-terminal domain-like"/>
    <property type="match status" value="1"/>
</dbReference>
<dbReference type="InterPro" id="IPR036249">
    <property type="entry name" value="Thioredoxin-like_sf"/>
</dbReference>
<dbReference type="GO" id="GO:0005737">
    <property type="term" value="C:cytoplasm"/>
    <property type="evidence" value="ECO:0007669"/>
    <property type="project" value="UniProtKB-SubCell"/>
</dbReference>
<dbReference type="InterPro" id="IPR051369">
    <property type="entry name" value="GST_Theta"/>
</dbReference>
<dbReference type="GO" id="GO:0006749">
    <property type="term" value="P:glutathione metabolic process"/>
    <property type="evidence" value="ECO:0007669"/>
    <property type="project" value="TreeGrafter"/>
</dbReference>
<dbReference type="EC" id="2.5.1.18" evidence="4"/>
<comment type="catalytic activity">
    <reaction evidence="7">
        <text>RX + glutathione = an S-substituted glutathione + a halide anion + H(+)</text>
        <dbReference type="Rhea" id="RHEA:16437"/>
        <dbReference type="ChEBI" id="CHEBI:15378"/>
        <dbReference type="ChEBI" id="CHEBI:16042"/>
        <dbReference type="ChEBI" id="CHEBI:17792"/>
        <dbReference type="ChEBI" id="CHEBI:57925"/>
        <dbReference type="ChEBI" id="CHEBI:90779"/>
        <dbReference type="EC" id="2.5.1.18"/>
    </reaction>
</comment>
<keyword evidence="6" id="KW-0808">Transferase</keyword>
<dbReference type="SUPFAM" id="SSF52833">
    <property type="entry name" value="Thioredoxin-like"/>
    <property type="match status" value="1"/>
</dbReference>
<dbReference type="FunFam" id="1.20.1050.10:FF:000008">
    <property type="entry name" value="Glutathione S-transferase theta-1"/>
    <property type="match status" value="1"/>
</dbReference>
<keyword evidence="10" id="KW-1185">Reference proteome</keyword>
<dbReference type="Pfam" id="PF00043">
    <property type="entry name" value="GST_C"/>
    <property type="match status" value="1"/>
</dbReference>
<dbReference type="RefSeq" id="XP_032803128.1">
    <property type="nucleotide sequence ID" value="XM_032947237.1"/>
</dbReference>
<dbReference type="GeneID" id="116939167"/>
<dbReference type="Gene3D" id="1.20.1050.10">
    <property type="match status" value="1"/>
</dbReference>
<dbReference type="CTD" id="653689"/>
<gene>
    <name evidence="11" type="primary">LOC116939167</name>
</gene>
<evidence type="ECO:0000256" key="7">
    <source>
        <dbReference type="ARBA" id="ARBA00047960"/>
    </source>
</evidence>
<protein>
    <recommendedName>
        <fullName evidence="4">glutathione transferase</fullName>
        <ecNumber evidence="4">2.5.1.18</ecNumber>
    </recommendedName>
</protein>
<dbReference type="InterPro" id="IPR040075">
    <property type="entry name" value="GST_N_Theta"/>
</dbReference>
<proteinExistence type="inferred from homology"/>
<dbReference type="PANTHER" id="PTHR43917">
    <property type="match status" value="1"/>
</dbReference>
<dbReference type="PROSITE" id="PS50405">
    <property type="entry name" value="GST_CTER"/>
    <property type="match status" value="1"/>
</dbReference>
<organism evidence="10 11">
    <name type="scientific">Petromyzon marinus</name>
    <name type="common">Sea lamprey</name>
    <dbReference type="NCBI Taxonomy" id="7757"/>
    <lineage>
        <taxon>Eukaryota</taxon>
        <taxon>Metazoa</taxon>
        <taxon>Chordata</taxon>
        <taxon>Craniata</taxon>
        <taxon>Vertebrata</taxon>
        <taxon>Cyclostomata</taxon>
        <taxon>Hyperoartia</taxon>
        <taxon>Petromyzontiformes</taxon>
        <taxon>Petromyzontidae</taxon>
        <taxon>Petromyzon</taxon>
    </lineage>
</organism>
<feature type="domain" description="GST N-terminal" evidence="8">
    <location>
        <begin position="1"/>
        <end position="82"/>
    </location>
</feature>
<comment type="similarity">
    <text evidence="2">Belongs to the GST superfamily. Theta family.</text>
</comment>
<dbReference type="SFLD" id="SFLDG00358">
    <property type="entry name" value="Main_(cytGST)"/>
    <property type="match status" value="1"/>
</dbReference>
<evidence type="ECO:0000256" key="3">
    <source>
        <dbReference type="ARBA" id="ARBA00011738"/>
    </source>
</evidence>
<dbReference type="Gene3D" id="3.40.30.10">
    <property type="entry name" value="Glutaredoxin"/>
    <property type="match status" value="1"/>
</dbReference>
<evidence type="ECO:0000259" key="8">
    <source>
        <dbReference type="PROSITE" id="PS50404"/>
    </source>
</evidence>
<sequence length="249" mass="28040">MGLEVYVDLMSQPCRALVIFLKKNNIPFVQKTVELAKGQNYSEEFLAVNSLAKVPAILDDGFALAECVAILRYLLARYSSLVPDHWYPADVQQRARVDEYLSWQHTSVRPHAAKVFWLEVLIPIYTREPVEPEKVKEALEDLENTLVAMQRKFLKDQPFLCGQEISVADILALCELMQPVACGHDPLAPHPLLVAWRARTEEVLGADLLAEVNACIMGAHDKLKNYLHPQGEGTLAVPPAIKYLQKLTR</sequence>
<comment type="subcellular location">
    <subcellularLocation>
        <location evidence="1">Cytoplasm</location>
    </subcellularLocation>
</comment>
<dbReference type="KEGG" id="pmrn:116939167"/>
<evidence type="ECO:0000256" key="2">
    <source>
        <dbReference type="ARBA" id="ARBA00009899"/>
    </source>
</evidence>
<evidence type="ECO:0000256" key="1">
    <source>
        <dbReference type="ARBA" id="ARBA00004496"/>
    </source>
</evidence>
<dbReference type="InterPro" id="IPR036282">
    <property type="entry name" value="Glutathione-S-Trfase_C_sf"/>
</dbReference>
<dbReference type="GO" id="GO:0004364">
    <property type="term" value="F:glutathione transferase activity"/>
    <property type="evidence" value="ECO:0007669"/>
    <property type="project" value="UniProtKB-EC"/>
</dbReference>
<dbReference type="SFLD" id="SFLDS00019">
    <property type="entry name" value="Glutathione_Transferase_(cytos"/>
    <property type="match status" value="1"/>
</dbReference>
<dbReference type="Pfam" id="PF02798">
    <property type="entry name" value="GST_N"/>
    <property type="match status" value="1"/>
</dbReference>
<reference evidence="11" key="1">
    <citation type="submission" date="2025-08" db="UniProtKB">
        <authorList>
            <consortium name="RefSeq"/>
        </authorList>
    </citation>
    <scope>IDENTIFICATION</scope>
    <source>
        <tissue evidence="11">Sperm</tissue>
    </source>
</reference>
<evidence type="ECO:0000256" key="6">
    <source>
        <dbReference type="ARBA" id="ARBA00022679"/>
    </source>
</evidence>
<evidence type="ECO:0000256" key="4">
    <source>
        <dbReference type="ARBA" id="ARBA00012452"/>
    </source>
</evidence>
<dbReference type="InterPro" id="IPR040077">
    <property type="entry name" value="GST_C_Theta"/>
</dbReference>
<name>A0AAJ7SPA7_PETMA</name>
<dbReference type="PROSITE" id="PS50404">
    <property type="entry name" value="GST_NTER"/>
    <property type="match status" value="1"/>
</dbReference>
<dbReference type="CDD" id="cd03050">
    <property type="entry name" value="GST_N_Theta"/>
    <property type="match status" value="1"/>
</dbReference>
<evidence type="ECO:0000313" key="10">
    <source>
        <dbReference type="Proteomes" id="UP001318040"/>
    </source>
</evidence>